<organism evidence="5 6">
    <name type="scientific">Butyricicoccus faecihominis</name>
    <dbReference type="NCBI Taxonomy" id="1712515"/>
    <lineage>
        <taxon>Bacteria</taxon>
        <taxon>Bacillati</taxon>
        <taxon>Bacillota</taxon>
        <taxon>Clostridia</taxon>
        <taxon>Eubacteriales</taxon>
        <taxon>Butyricicoccaceae</taxon>
        <taxon>Butyricicoccus</taxon>
    </lineage>
</organism>
<keyword evidence="2" id="KW-0238">DNA-binding</keyword>
<dbReference type="PROSITE" id="PS01117">
    <property type="entry name" value="HTH_MARR_1"/>
    <property type="match status" value="1"/>
</dbReference>
<keyword evidence="3" id="KW-0804">Transcription</keyword>
<evidence type="ECO:0000256" key="3">
    <source>
        <dbReference type="ARBA" id="ARBA00023163"/>
    </source>
</evidence>
<dbReference type="Gene3D" id="1.10.10.10">
    <property type="entry name" value="Winged helix-like DNA-binding domain superfamily/Winged helix DNA-binding domain"/>
    <property type="match status" value="1"/>
</dbReference>
<keyword evidence="1" id="KW-0805">Transcription regulation</keyword>
<accession>A0ABQ1DYU7</accession>
<dbReference type="InterPro" id="IPR000835">
    <property type="entry name" value="HTH_MarR-typ"/>
</dbReference>
<dbReference type="PROSITE" id="PS50995">
    <property type="entry name" value="HTH_MARR_2"/>
    <property type="match status" value="1"/>
</dbReference>
<evidence type="ECO:0000256" key="1">
    <source>
        <dbReference type="ARBA" id="ARBA00023015"/>
    </source>
</evidence>
<evidence type="ECO:0000256" key="2">
    <source>
        <dbReference type="ARBA" id="ARBA00023125"/>
    </source>
</evidence>
<name>A0ABQ1DYU7_9FIRM</name>
<keyword evidence="6" id="KW-1185">Reference proteome</keyword>
<dbReference type="PANTHER" id="PTHR33164:SF43">
    <property type="entry name" value="HTH-TYPE TRANSCRIPTIONAL REPRESSOR YETL"/>
    <property type="match status" value="1"/>
</dbReference>
<dbReference type="SMART" id="SM00347">
    <property type="entry name" value="HTH_MARR"/>
    <property type="match status" value="1"/>
</dbReference>
<dbReference type="Pfam" id="PF12802">
    <property type="entry name" value="MarR_2"/>
    <property type="match status" value="1"/>
</dbReference>
<dbReference type="InterPro" id="IPR023187">
    <property type="entry name" value="Tscrpt_reg_MarR-type_CS"/>
</dbReference>
<protein>
    <recommendedName>
        <fullName evidence="4">HTH marR-type domain-containing protein</fullName>
    </recommendedName>
</protein>
<evidence type="ECO:0000259" key="4">
    <source>
        <dbReference type="PROSITE" id="PS50995"/>
    </source>
</evidence>
<dbReference type="SUPFAM" id="SSF46785">
    <property type="entry name" value="Winged helix' DNA-binding domain"/>
    <property type="match status" value="1"/>
</dbReference>
<comment type="caution">
    <text evidence="5">The sequence shown here is derived from an EMBL/GenBank/DDBJ whole genome shotgun (WGS) entry which is preliminary data.</text>
</comment>
<gene>
    <name evidence="5" type="ORF">BUFA31_09620</name>
</gene>
<feature type="domain" description="HTH marR-type" evidence="4">
    <location>
        <begin position="1"/>
        <end position="144"/>
    </location>
</feature>
<dbReference type="PANTHER" id="PTHR33164">
    <property type="entry name" value="TRANSCRIPTIONAL REGULATOR, MARR FAMILY"/>
    <property type="match status" value="1"/>
</dbReference>
<dbReference type="RefSeq" id="WP_118480639.1">
    <property type="nucleotide sequence ID" value="NZ_BLYJ01000009.1"/>
</dbReference>
<dbReference type="InterPro" id="IPR039422">
    <property type="entry name" value="MarR/SlyA-like"/>
</dbReference>
<dbReference type="EMBL" id="BLYJ01000009">
    <property type="protein sequence ID" value="GFO87798.1"/>
    <property type="molecule type" value="Genomic_DNA"/>
</dbReference>
<sequence>MNPYMEFTHKTDLAYSAMCRPLCRELKLTQTAFDILLFLANNPGHDTASDIVELRRIKANLVSVNVNRLVEEGYLRRESIPGDRRKTRLICTDKALPIIDRGRALQAQFIDRLLSGMSDEQRQAFGDAVGVIDRNLDQLLQEVR</sequence>
<dbReference type="Proteomes" id="UP000620147">
    <property type="component" value="Unassembled WGS sequence"/>
</dbReference>
<dbReference type="InterPro" id="IPR036390">
    <property type="entry name" value="WH_DNA-bd_sf"/>
</dbReference>
<evidence type="ECO:0000313" key="5">
    <source>
        <dbReference type="EMBL" id="GFO87798.1"/>
    </source>
</evidence>
<proteinExistence type="predicted"/>
<dbReference type="InterPro" id="IPR036388">
    <property type="entry name" value="WH-like_DNA-bd_sf"/>
</dbReference>
<reference evidence="5 6" key="1">
    <citation type="submission" date="2020-06" db="EMBL/GenBank/DDBJ databases">
        <title>Characterization of fructooligosaccharide metabolism and fructooligosaccharide-degrading enzymes in human commensal butyrate producers.</title>
        <authorList>
            <person name="Tanno H."/>
            <person name="Fujii T."/>
            <person name="Hirano K."/>
            <person name="Maeno S."/>
            <person name="Tonozuka T."/>
            <person name="Sakamoto M."/>
            <person name="Ohkuma M."/>
            <person name="Tochio T."/>
            <person name="Endo A."/>
        </authorList>
    </citation>
    <scope>NUCLEOTIDE SEQUENCE [LARGE SCALE GENOMIC DNA]</scope>
    <source>
        <strain evidence="5 6">JCM 31056</strain>
    </source>
</reference>
<evidence type="ECO:0000313" key="6">
    <source>
        <dbReference type="Proteomes" id="UP000620147"/>
    </source>
</evidence>